<dbReference type="AlphaFoldDB" id="A0A0G1M5N1"/>
<reference evidence="1 2" key="1">
    <citation type="journal article" date="2015" name="Nature">
        <title>rRNA introns, odd ribosomes, and small enigmatic genomes across a large radiation of phyla.</title>
        <authorList>
            <person name="Brown C.T."/>
            <person name="Hug L.A."/>
            <person name="Thomas B.C."/>
            <person name="Sharon I."/>
            <person name="Castelle C.J."/>
            <person name="Singh A."/>
            <person name="Wilkins M.J."/>
            <person name="Williams K.H."/>
            <person name="Banfield J.F."/>
        </authorList>
    </citation>
    <scope>NUCLEOTIDE SEQUENCE [LARGE SCALE GENOMIC DNA]</scope>
</reference>
<evidence type="ECO:0008006" key="3">
    <source>
        <dbReference type="Google" id="ProtNLM"/>
    </source>
</evidence>
<evidence type="ECO:0000313" key="1">
    <source>
        <dbReference type="EMBL" id="KKT67234.1"/>
    </source>
</evidence>
<dbReference type="Proteomes" id="UP000033901">
    <property type="component" value="Unassembled WGS sequence"/>
</dbReference>
<accession>A0A0G1M5N1</accession>
<gene>
    <name evidence="1" type="ORF">UW61_C0013G0003</name>
</gene>
<dbReference type="EMBL" id="LCIZ01000013">
    <property type="protein sequence ID" value="KKT67234.1"/>
    <property type="molecule type" value="Genomic_DNA"/>
</dbReference>
<protein>
    <recommendedName>
        <fullName evidence="3">REase AHJR-like domain-containing protein</fullName>
    </recommendedName>
</protein>
<evidence type="ECO:0000313" key="2">
    <source>
        <dbReference type="Proteomes" id="UP000033901"/>
    </source>
</evidence>
<name>A0A0G1M5N1_9BACT</name>
<proteinExistence type="predicted"/>
<organism evidence="1 2">
    <name type="scientific">Candidatus Curtissbacteria bacterium GW2011_GWC1_44_33</name>
    <dbReference type="NCBI Taxonomy" id="1618413"/>
    <lineage>
        <taxon>Bacteria</taxon>
        <taxon>Candidatus Curtissiibacteriota</taxon>
    </lineage>
</organism>
<comment type="caution">
    <text evidence="1">The sequence shown here is derived from an EMBL/GenBank/DDBJ whole genome shotgun (WGS) entry which is preliminary data.</text>
</comment>
<sequence length="126" mass="13985">MDEHQKLVNLLIGALQKDGYEVLRAVGANYPDPYTIGRHEPDIIARDSTGLLVIGEAKTHDDISSERSQQQYLDFSSRVMSEGMLKGRPVPLHIIVPEGSSNLLRQTLSILGLSTKIGSKIFIWVE</sequence>